<protein>
    <submittedName>
        <fullName evidence="2">TetR family transcriptional regulator</fullName>
    </submittedName>
</protein>
<accession>A0A1J0VQI0</accession>
<gene>
    <name evidence="2" type="ORF">BOX37_10230</name>
</gene>
<reference evidence="2" key="1">
    <citation type="submission" date="2016-11" db="EMBL/GenBank/DDBJ databases">
        <authorList>
            <person name="Jaros S."/>
            <person name="Januszkiewicz K."/>
            <person name="Wedrychowicz H."/>
        </authorList>
    </citation>
    <scope>NUCLEOTIDE SEQUENCE [LARGE SCALE GENOMIC DNA]</scope>
    <source>
        <strain evidence="2">Y48</strain>
    </source>
</reference>
<proteinExistence type="predicted"/>
<dbReference type="EMBL" id="CP018082">
    <property type="protein sequence ID" value="APE34273.1"/>
    <property type="molecule type" value="Genomic_DNA"/>
</dbReference>
<evidence type="ECO:0000313" key="2">
    <source>
        <dbReference type="EMBL" id="APE34273.1"/>
    </source>
</evidence>
<evidence type="ECO:0000259" key="1">
    <source>
        <dbReference type="Pfam" id="PF17940"/>
    </source>
</evidence>
<dbReference type="Proteomes" id="UP000183810">
    <property type="component" value="Chromosome"/>
</dbReference>
<dbReference type="InterPro" id="IPR041583">
    <property type="entry name" value="TetR_C_31"/>
</dbReference>
<feature type="domain" description="Tetracyclin repressor-like C-terminal group 31" evidence="1">
    <location>
        <begin position="65"/>
        <end position="159"/>
    </location>
</feature>
<sequence>MHVVARDGVAGVSHRAVAKEAGQPYTSAAYHFSSIHELLTAALTSSMDADAAAIRQVVDAADNDGRRDLAELLASVVRDPGRLLAEFELFLLAARDTGLRPATDRWLAALADFARRYTADPVRVRVFVGAIDGLLLQAMLTENPPGPDEFNDMLRVLLPE</sequence>
<name>A0A1J0VQI0_9NOCA</name>
<keyword evidence="3" id="KW-1185">Reference proteome</keyword>
<dbReference type="KEGG" id="nsl:BOX37_10230"/>
<dbReference type="Pfam" id="PF17940">
    <property type="entry name" value="TetR_C_31"/>
    <property type="match status" value="1"/>
</dbReference>
<evidence type="ECO:0000313" key="3">
    <source>
        <dbReference type="Proteomes" id="UP000183810"/>
    </source>
</evidence>
<dbReference type="InterPro" id="IPR009057">
    <property type="entry name" value="Homeodomain-like_sf"/>
</dbReference>
<organism evidence="2 3">
    <name type="scientific">Nocardia mangyaensis</name>
    <dbReference type="NCBI Taxonomy" id="2213200"/>
    <lineage>
        <taxon>Bacteria</taxon>
        <taxon>Bacillati</taxon>
        <taxon>Actinomycetota</taxon>
        <taxon>Actinomycetes</taxon>
        <taxon>Mycobacteriales</taxon>
        <taxon>Nocardiaceae</taxon>
        <taxon>Nocardia</taxon>
    </lineage>
</organism>
<dbReference type="SUPFAM" id="SSF46689">
    <property type="entry name" value="Homeodomain-like"/>
    <property type="match status" value="1"/>
</dbReference>
<dbReference type="Gene3D" id="1.10.357.10">
    <property type="entry name" value="Tetracycline Repressor, domain 2"/>
    <property type="match status" value="1"/>
</dbReference>
<dbReference type="AlphaFoldDB" id="A0A1J0VQI0"/>